<protein>
    <submittedName>
        <fullName evidence="1">Uncharacterized protein</fullName>
    </submittedName>
</protein>
<evidence type="ECO:0000313" key="1">
    <source>
        <dbReference type="EMBL" id="KAG8229481.1"/>
    </source>
</evidence>
<proteinExistence type="predicted"/>
<dbReference type="EMBL" id="KZ308432">
    <property type="protein sequence ID" value="KAG8229481.1"/>
    <property type="molecule type" value="Genomic_DNA"/>
</dbReference>
<reference evidence="1" key="1">
    <citation type="submission" date="2013-04" db="EMBL/GenBank/DDBJ databases">
        <authorList>
            <person name="Qu J."/>
            <person name="Murali S.C."/>
            <person name="Bandaranaike D."/>
            <person name="Bellair M."/>
            <person name="Blankenburg K."/>
            <person name="Chao H."/>
            <person name="Dinh H."/>
            <person name="Doddapaneni H."/>
            <person name="Downs B."/>
            <person name="Dugan-Rocha S."/>
            <person name="Elkadiri S."/>
            <person name="Gnanaolivu R.D."/>
            <person name="Hernandez B."/>
            <person name="Javaid M."/>
            <person name="Jayaseelan J.C."/>
            <person name="Lee S."/>
            <person name="Li M."/>
            <person name="Ming W."/>
            <person name="Munidasa M."/>
            <person name="Muniz J."/>
            <person name="Nguyen L."/>
            <person name="Ongeri F."/>
            <person name="Osuji N."/>
            <person name="Pu L.-L."/>
            <person name="Puazo M."/>
            <person name="Qu C."/>
            <person name="Quiroz J."/>
            <person name="Raj R."/>
            <person name="Weissenberger G."/>
            <person name="Xin Y."/>
            <person name="Zou X."/>
            <person name="Han Y."/>
            <person name="Richards S."/>
            <person name="Worley K."/>
            <person name="Muzny D."/>
            <person name="Gibbs R."/>
        </authorList>
    </citation>
    <scope>NUCLEOTIDE SEQUENCE</scope>
    <source>
        <strain evidence="1">Sampled in the wild</strain>
    </source>
</reference>
<reference evidence="1" key="2">
    <citation type="submission" date="2017-10" db="EMBL/GenBank/DDBJ databases">
        <title>Ladona fulva Genome sequencing and assembly.</title>
        <authorList>
            <person name="Murali S."/>
            <person name="Richards S."/>
            <person name="Bandaranaike D."/>
            <person name="Bellair M."/>
            <person name="Blankenburg K."/>
            <person name="Chao H."/>
            <person name="Dinh H."/>
            <person name="Doddapaneni H."/>
            <person name="Dugan-Rocha S."/>
            <person name="Elkadiri S."/>
            <person name="Gnanaolivu R."/>
            <person name="Hernandez B."/>
            <person name="Skinner E."/>
            <person name="Javaid M."/>
            <person name="Lee S."/>
            <person name="Li M."/>
            <person name="Ming W."/>
            <person name="Munidasa M."/>
            <person name="Muniz J."/>
            <person name="Nguyen L."/>
            <person name="Hughes D."/>
            <person name="Osuji N."/>
            <person name="Pu L.-L."/>
            <person name="Puazo M."/>
            <person name="Qu C."/>
            <person name="Quiroz J."/>
            <person name="Raj R."/>
            <person name="Weissenberger G."/>
            <person name="Xin Y."/>
            <person name="Zou X."/>
            <person name="Han Y."/>
            <person name="Worley K."/>
            <person name="Muzny D."/>
            <person name="Gibbs R."/>
        </authorList>
    </citation>
    <scope>NUCLEOTIDE SEQUENCE</scope>
    <source>
        <strain evidence="1">Sampled in the wild</strain>
    </source>
</reference>
<sequence>MGVQSKSQRGQPSYLLVGASQLFRLSEEFMRPWNEVVFSQYYYLFLRESHYMAVIALFEFPSDVVISCLLIWKFKAVCPGFWVGNIKVSKQLIFVWKSALK</sequence>
<keyword evidence="2" id="KW-1185">Reference proteome</keyword>
<comment type="caution">
    <text evidence="1">The sequence shown here is derived from an EMBL/GenBank/DDBJ whole genome shotgun (WGS) entry which is preliminary data.</text>
</comment>
<dbReference type="Proteomes" id="UP000792457">
    <property type="component" value="Unassembled WGS sequence"/>
</dbReference>
<dbReference type="AlphaFoldDB" id="A0A8K0K882"/>
<name>A0A8K0K882_LADFU</name>
<accession>A0A8K0K882</accession>
<gene>
    <name evidence="1" type="ORF">J437_LFUL010055</name>
</gene>
<organism evidence="1 2">
    <name type="scientific">Ladona fulva</name>
    <name type="common">Scarce chaser dragonfly</name>
    <name type="synonym">Libellula fulva</name>
    <dbReference type="NCBI Taxonomy" id="123851"/>
    <lineage>
        <taxon>Eukaryota</taxon>
        <taxon>Metazoa</taxon>
        <taxon>Ecdysozoa</taxon>
        <taxon>Arthropoda</taxon>
        <taxon>Hexapoda</taxon>
        <taxon>Insecta</taxon>
        <taxon>Pterygota</taxon>
        <taxon>Palaeoptera</taxon>
        <taxon>Odonata</taxon>
        <taxon>Epiprocta</taxon>
        <taxon>Anisoptera</taxon>
        <taxon>Libelluloidea</taxon>
        <taxon>Libellulidae</taxon>
        <taxon>Ladona</taxon>
    </lineage>
</organism>
<evidence type="ECO:0000313" key="2">
    <source>
        <dbReference type="Proteomes" id="UP000792457"/>
    </source>
</evidence>